<dbReference type="InterPro" id="IPR010359">
    <property type="entry name" value="IrrE_HExxH"/>
</dbReference>
<evidence type="ECO:0000313" key="3">
    <source>
        <dbReference type="Proteomes" id="UP000278078"/>
    </source>
</evidence>
<gene>
    <name evidence="2" type="ORF">NCTC10783_03583</name>
</gene>
<evidence type="ECO:0000313" key="2">
    <source>
        <dbReference type="EMBL" id="VEE47690.1"/>
    </source>
</evidence>
<dbReference type="PANTHER" id="PTHR43236:SF2">
    <property type="entry name" value="BLL0069 PROTEIN"/>
    <property type="match status" value="1"/>
</dbReference>
<reference evidence="2 3" key="1">
    <citation type="submission" date="2018-12" db="EMBL/GenBank/DDBJ databases">
        <authorList>
            <consortium name="Pathogen Informatics"/>
        </authorList>
    </citation>
    <scope>NUCLEOTIDE SEQUENCE [LARGE SCALE GENOMIC DNA]</scope>
    <source>
        <strain evidence="2 3">NCTC10783</strain>
    </source>
</reference>
<protein>
    <submittedName>
        <fullName evidence="2">Zn peptidase</fullName>
    </submittedName>
</protein>
<sequence length="296" mass="33517">MGDKQVWTPQKAANRLSKIMEVVGSVHGGRFPVDVPMLAKEAANIFGWSDPITEVTPVDIKSFDGALFPDDERKKWMLLYNSAMASPGRIRFTQAHELGHYILHRQERSAFQCSSDDMLEWEDKTIEAQADLFASFLLMPLDDFRAQVTTTVDLDVLGHCAERYGVSLTAAVLKWLNYTEENAVLILSREGFMQWAFPSKQAKRAGVFFATRKQTVEVPAGSIAVAAGIKHERRGIELPANIWFPHAEAGTSLREMKISSDQYDYVLSLLILPRSATVWRRDEDRFKPWEAKRPRG</sequence>
<dbReference type="Pfam" id="PF06114">
    <property type="entry name" value="Peptidase_M78"/>
    <property type="match status" value="1"/>
</dbReference>
<evidence type="ECO:0000259" key="1">
    <source>
        <dbReference type="Pfam" id="PF06114"/>
    </source>
</evidence>
<proteinExistence type="predicted"/>
<name>A0A3S4PG56_PSEFL</name>
<dbReference type="Gene3D" id="1.10.10.2910">
    <property type="match status" value="1"/>
</dbReference>
<dbReference type="Proteomes" id="UP000278078">
    <property type="component" value="Chromosome"/>
</dbReference>
<organism evidence="2 3">
    <name type="scientific">Pseudomonas fluorescens</name>
    <dbReference type="NCBI Taxonomy" id="294"/>
    <lineage>
        <taxon>Bacteria</taxon>
        <taxon>Pseudomonadati</taxon>
        <taxon>Pseudomonadota</taxon>
        <taxon>Gammaproteobacteria</taxon>
        <taxon>Pseudomonadales</taxon>
        <taxon>Pseudomonadaceae</taxon>
        <taxon>Pseudomonas</taxon>
    </lineage>
</organism>
<dbReference type="EMBL" id="LR134300">
    <property type="protein sequence ID" value="VEE47690.1"/>
    <property type="molecule type" value="Genomic_DNA"/>
</dbReference>
<accession>A0A3S4PG56</accession>
<feature type="domain" description="IrrE N-terminal-like" evidence="1">
    <location>
        <begin position="55"/>
        <end position="173"/>
    </location>
</feature>
<dbReference type="AlphaFoldDB" id="A0A3S4PG56"/>
<dbReference type="InterPro" id="IPR052345">
    <property type="entry name" value="Rad_response_metalloprotease"/>
</dbReference>
<dbReference type="PANTHER" id="PTHR43236">
    <property type="entry name" value="ANTITOXIN HIGA1"/>
    <property type="match status" value="1"/>
</dbReference>